<protein>
    <submittedName>
        <fullName evidence="3">Uncharacterized protein</fullName>
    </submittedName>
</protein>
<feature type="transmembrane region" description="Helical" evidence="2">
    <location>
        <begin position="208"/>
        <end position="227"/>
    </location>
</feature>
<feature type="transmembrane region" description="Helical" evidence="2">
    <location>
        <begin position="406"/>
        <end position="428"/>
    </location>
</feature>
<feature type="transmembrane region" description="Helical" evidence="2">
    <location>
        <begin position="233"/>
        <end position="255"/>
    </location>
</feature>
<dbReference type="PANTHER" id="PTHR35043:SF7">
    <property type="entry name" value="TRANSCRIPTION FACTOR DOMAIN-CONTAINING PROTEIN"/>
    <property type="match status" value="1"/>
</dbReference>
<dbReference type="EMBL" id="QLNT01000014">
    <property type="protein sequence ID" value="KAF3067945.1"/>
    <property type="molecule type" value="Genomic_DNA"/>
</dbReference>
<feature type="region of interest" description="Disordered" evidence="1">
    <location>
        <begin position="278"/>
        <end position="307"/>
    </location>
</feature>
<keyword evidence="2" id="KW-1133">Transmembrane helix</keyword>
<feature type="compositionally biased region" description="Polar residues" evidence="1">
    <location>
        <begin position="296"/>
        <end position="307"/>
    </location>
</feature>
<keyword evidence="2" id="KW-0812">Transmembrane</keyword>
<proteinExistence type="predicted"/>
<evidence type="ECO:0000256" key="2">
    <source>
        <dbReference type="SAM" id="Phobius"/>
    </source>
</evidence>
<feature type="transmembrane region" description="Helical" evidence="2">
    <location>
        <begin position="73"/>
        <end position="91"/>
    </location>
</feature>
<evidence type="ECO:0000313" key="3">
    <source>
        <dbReference type="EMBL" id="KAF3067945.1"/>
    </source>
</evidence>
<feature type="compositionally biased region" description="Low complexity" evidence="1">
    <location>
        <begin position="284"/>
        <end position="295"/>
    </location>
</feature>
<sequence length="489" mass="55282">MITFRPNCTLPEAPGVFVNASNVRSTMEIIWSCIGIIILSTWSILHPNIPPDFRKQAKWQFYLQKLYSVARKALWMIVMFVAPEALTSLYAHKMFSAHHNDAILKDLAADQQVPWSRTHTLFADMGGFAIYFSDKEFYPPYHVKIAIQIKNRLDEDQAMHWKLQTLAALSGDIWVLDSAQLIVAAKEGIIKLPKITKKELQDKSKSDALVKILAIIQVLWLIIQLAARRYYGLASAPFEISTVALSASTIILYILEWNKPKDVNTPIYIRANKVESPPEEKASSEATASQETTASHGSSVSRGSNTETTISEEAFKEAFRKVFEAAPYPYLRFPIIPTKLYQIPSCAFHVAYSNDDANSNNSNSSNGSNSVWVKTAIIAVVSILSFGGIHIFAWNFLFPTKIEQQLWRVCSVAATVLPLPYLATHYSFMKHGTNVGKKRIHQIRKIQGLLALFYVLTRLFLIVESLRSLYYLPRDAFESTWSVNFPHWG</sequence>
<gene>
    <name evidence="3" type="ORF">CFAM422_008299</name>
</gene>
<keyword evidence="2" id="KW-0472">Membrane</keyword>
<reference evidence="3 4" key="1">
    <citation type="submission" date="2018-06" db="EMBL/GenBank/DDBJ databases">
        <title>Genome analysis of cellulolytic fungus Trichoderma lentiforme CFAM-422.</title>
        <authorList>
            <person name="Steindorff A.S."/>
            <person name="Formighieri E.F."/>
            <person name="Midorikawa G.E.O."/>
            <person name="Tamietti M.S."/>
            <person name="Ramos E.Z."/>
            <person name="Silva A.S."/>
            <person name="Bon E.P.S."/>
            <person name="Mendes T.D."/>
            <person name="Damaso M.C.T."/>
            <person name="Favaro L.C.L."/>
        </authorList>
    </citation>
    <scope>NUCLEOTIDE SEQUENCE [LARGE SCALE GENOMIC DNA]</scope>
    <source>
        <strain evidence="3 4">CFAM-422</strain>
    </source>
</reference>
<evidence type="ECO:0000313" key="4">
    <source>
        <dbReference type="Proteomes" id="UP000801864"/>
    </source>
</evidence>
<name>A0A9P4XCR7_9HYPO</name>
<dbReference type="Proteomes" id="UP000801864">
    <property type="component" value="Unassembled WGS sequence"/>
</dbReference>
<comment type="caution">
    <text evidence="3">The sequence shown here is derived from an EMBL/GenBank/DDBJ whole genome shotgun (WGS) entry which is preliminary data.</text>
</comment>
<evidence type="ECO:0000256" key="1">
    <source>
        <dbReference type="SAM" id="MobiDB-lite"/>
    </source>
</evidence>
<accession>A0A9P4XCR7</accession>
<feature type="transmembrane region" description="Helical" evidence="2">
    <location>
        <begin position="29"/>
        <end position="45"/>
    </location>
</feature>
<dbReference type="PANTHER" id="PTHR35043">
    <property type="entry name" value="TRANSCRIPTION FACTOR DOMAIN-CONTAINING PROTEIN"/>
    <property type="match status" value="1"/>
</dbReference>
<keyword evidence="4" id="KW-1185">Reference proteome</keyword>
<dbReference type="AlphaFoldDB" id="A0A9P4XCR7"/>
<organism evidence="3 4">
    <name type="scientific">Trichoderma lentiforme</name>
    <dbReference type="NCBI Taxonomy" id="1567552"/>
    <lineage>
        <taxon>Eukaryota</taxon>
        <taxon>Fungi</taxon>
        <taxon>Dikarya</taxon>
        <taxon>Ascomycota</taxon>
        <taxon>Pezizomycotina</taxon>
        <taxon>Sordariomycetes</taxon>
        <taxon>Hypocreomycetidae</taxon>
        <taxon>Hypocreales</taxon>
        <taxon>Hypocreaceae</taxon>
        <taxon>Trichoderma</taxon>
    </lineage>
</organism>
<feature type="transmembrane region" description="Helical" evidence="2">
    <location>
        <begin position="449"/>
        <end position="472"/>
    </location>
</feature>
<feature type="transmembrane region" description="Helical" evidence="2">
    <location>
        <begin position="371"/>
        <end position="394"/>
    </location>
</feature>